<dbReference type="AlphaFoldDB" id="A0A0X1L2A9"/>
<sequence>MKIVLWFLARFGLSVSEAVSLLKACSAALSFQKVCLVFKVRFLRRCKFQVVSVTGALKLRLI</sequence>
<accession>A0A0X1L2A9</accession>
<reference evidence="1" key="2">
    <citation type="submission" date="2008-07" db="EMBL/GenBank/DDBJ databases">
        <authorList>
            <consortium name="Broad Institute Genome Sequencing Platform"/>
            <person name="Colwell R."/>
            <person name="Grim C.J."/>
            <person name="Young S."/>
            <person name="Jaffe D."/>
            <person name="Gnerre S."/>
            <person name="Berlin A."/>
            <person name="Heiman D."/>
            <person name="Hepburn T."/>
            <person name="Shea T."/>
            <person name="Sykes S."/>
            <person name="Alvarado L."/>
            <person name="Kodira C."/>
            <person name="Heidelberg J."/>
            <person name="Lander E."/>
            <person name="Galagan J."/>
            <person name="Nusbaum C."/>
            <person name="Birren B."/>
        </authorList>
    </citation>
    <scope>NUCLEOTIDE SEQUENCE [LARGE SCALE GENOMIC DNA]</scope>
    <source>
        <strain evidence="1">MO10</strain>
    </source>
</reference>
<name>A0A0X1L2A9_VIBCO</name>
<evidence type="ECO:0000313" key="1">
    <source>
        <dbReference type="EMBL" id="EET24625.1"/>
    </source>
</evidence>
<gene>
    <name evidence="1" type="ORF">VchoM_02652</name>
</gene>
<dbReference type="HOGENOM" id="CLU_208666_0_0_6"/>
<reference evidence="1" key="1">
    <citation type="submission" date="2005-09" db="EMBL/GenBank/DDBJ databases">
        <title>Annotation of Vibrio cholerae MO10.</title>
        <authorList>
            <person name="Colwell R."/>
            <person name="Grim C.J."/>
            <person name="Young S."/>
            <person name="Jaffe D."/>
            <person name="Gnerre S."/>
            <person name="Berlin A."/>
            <person name="Heiman D."/>
            <person name="Hepburn T."/>
            <person name="Shea T."/>
            <person name="Sykes S."/>
            <person name="Yandava C."/>
            <person name="Alvarado L."/>
            <person name="Kodira C."/>
            <person name="Borodovsky M."/>
            <person name="Heidelberg J."/>
            <person name="Lander E."/>
            <person name="Galagan J."/>
            <person name="Nusbaum C."/>
            <person name="Birren B."/>
        </authorList>
    </citation>
    <scope>NUCLEOTIDE SEQUENCE [LARGE SCALE GENOMIC DNA]</scope>
    <source>
        <strain evidence="1">MO10</strain>
    </source>
</reference>
<dbReference type="EMBL" id="DS990137">
    <property type="protein sequence ID" value="EET24625.1"/>
    <property type="molecule type" value="Genomic_DNA"/>
</dbReference>
<organism evidence="1">
    <name type="scientific">Vibrio cholerae (strain MO10)</name>
    <dbReference type="NCBI Taxonomy" id="345072"/>
    <lineage>
        <taxon>Bacteria</taxon>
        <taxon>Pseudomonadati</taxon>
        <taxon>Pseudomonadota</taxon>
        <taxon>Gammaproteobacteria</taxon>
        <taxon>Vibrionales</taxon>
        <taxon>Vibrionaceae</taxon>
        <taxon>Vibrio</taxon>
    </lineage>
</organism>
<proteinExistence type="predicted"/>
<dbReference type="Proteomes" id="UP000004687">
    <property type="component" value="Unassembled WGS sequence"/>
</dbReference>
<protein>
    <submittedName>
        <fullName evidence="1">Uncharacterized protein</fullName>
    </submittedName>
</protein>